<name>A0AAV8XKC6_9CUCU</name>
<evidence type="ECO:0000313" key="3">
    <source>
        <dbReference type="Proteomes" id="UP001162162"/>
    </source>
</evidence>
<feature type="compositionally biased region" description="Polar residues" evidence="1">
    <location>
        <begin position="33"/>
        <end position="42"/>
    </location>
</feature>
<feature type="compositionally biased region" description="Basic and acidic residues" evidence="1">
    <location>
        <begin position="17"/>
        <end position="31"/>
    </location>
</feature>
<sequence length="95" mass="11054">MTAELHWCVELGRRQEKKRDDFDEAQKKIKQAEVTSDLQTGNSEDKDTSDEEESENELPRNKRVCPRPPNVKIPVKIPFFRYTNSIESAAFSELK</sequence>
<accession>A0AAV8XKC6</accession>
<dbReference type="Proteomes" id="UP001162162">
    <property type="component" value="Unassembled WGS sequence"/>
</dbReference>
<evidence type="ECO:0000313" key="2">
    <source>
        <dbReference type="EMBL" id="KAJ8939052.1"/>
    </source>
</evidence>
<evidence type="ECO:0000256" key="1">
    <source>
        <dbReference type="SAM" id="MobiDB-lite"/>
    </source>
</evidence>
<protein>
    <submittedName>
        <fullName evidence="2">Uncharacterized protein</fullName>
    </submittedName>
</protein>
<reference evidence="2" key="1">
    <citation type="journal article" date="2023" name="Insect Mol. Biol.">
        <title>Genome sequencing provides insights into the evolution of gene families encoding plant cell wall-degrading enzymes in longhorned beetles.</title>
        <authorList>
            <person name="Shin N.R."/>
            <person name="Okamura Y."/>
            <person name="Kirsch R."/>
            <person name="Pauchet Y."/>
        </authorList>
    </citation>
    <scope>NUCLEOTIDE SEQUENCE</scope>
    <source>
        <strain evidence="2">AMC_N1</strain>
    </source>
</reference>
<dbReference type="EMBL" id="JAPWTK010000511">
    <property type="protein sequence ID" value="KAJ8939052.1"/>
    <property type="molecule type" value="Genomic_DNA"/>
</dbReference>
<feature type="compositionally biased region" description="Acidic residues" evidence="1">
    <location>
        <begin position="47"/>
        <end position="56"/>
    </location>
</feature>
<keyword evidence="3" id="KW-1185">Reference proteome</keyword>
<organism evidence="2 3">
    <name type="scientific">Aromia moschata</name>
    <dbReference type="NCBI Taxonomy" id="1265417"/>
    <lineage>
        <taxon>Eukaryota</taxon>
        <taxon>Metazoa</taxon>
        <taxon>Ecdysozoa</taxon>
        <taxon>Arthropoda</taxon>
        <taxon>Hexapoda</taxon>
        <taxon>Insecta</taxon>
        <taxon>Pterygota</taxon>
        <taxon>Neoptera</taxon>
        <taxon>Endopterygota</taxon>
        <taxon>Coleoptera</taxon>
        <taxon>Polyphaga</taxon>
        <taxon>Cucujiformia</taxon>
        <taxon>Chrysomeloidea</taxon>
        <taxon>Cerambycidae</taxon>
        <taxon>Cerambycinae</taxon>
        <taxon>Callichromatini</taxon>
        <taxon>Aromia</taxon>
    </lineage>
</organism>
<dbReference type="AlphaFoldDB" id="A0AAV8XKC6"/>
<feature type="region of interest" description="Disordered" evidence="1">
    <location>
        <begin position="17"/>
        <end position="70"/>
    </location>
</feature>
<comment type="caution">
    <text evidence="2">The sequence shown here is derived from an EMBL/GenBank/DDBJ whole genome shotgun (WGS) entry which is preliminary data.</text>
</comment>
<proteinExistence type="predicted"/>
<gene>
    <name evidence="2" type="ORF">NQ318_007683</name>
</gene>